<dbReference type="EMBL" id="NIDN02000133">
    <property type="protein sequence ID" value="RLL95888.1"/>
    <property type="molecule type" value="Genomic_DNA"/>
</dbReference>
<name>A0A421D190_9EURO</name>
<feature type="region of interest" description="Disordered" evidence="1">
    <location>
        <begin position="131"/>
        <end position="160"/>
    </location>
</feature>
<evidence type="ECO:0000313" key="2">
    <source>
        <dbReference type="EMBL" id="RLL95888.1"/>
    </source>
</evidence>
<dbReference type="OrthoDB" id="4177740at2759"/>
<feature type="region of interest" description="Disordered" evidence="1">
    <location>
        <begin position="199"/>
        <end position="221"/>
    </location>
</feature>
<gene>
    <name evidence="2" type="ORF">CFD26_104679</name>
</gene>
<sequence length="221" mass="24600">MSTFSEFPREVPGGRSLSLRRLSGWLGTLILGYEPDERLLRAELISIVAAIITRLADPEYEDHSVVPVMVVSLLGQRKVRIPQAHNNDRRIVIRMSGFIRFKSPEEATENMDLLMRFMASNTVGDTADPKNFFGPETPPSIPGPSGVRSSQEELPEEIPENMSRLSLTMVRQKAVFGPEDPPTIASLRSEPDPERRLFTRFGRAGSTKDLTSKAGGPSPYY</sequence>
<keyword evidence="3" id="KW-1185">Reference proteome</keyword>
<protein>
    <submittedName>
        <fullName evidence="2">Uncharacterized protein</fullName>
    </submittedName>
</protein>
<comment type="caution">
    <text evidence="2">The sequence shown here is derived from an EMBL/GenBank/DDBJ whole genome shotgun (WGS) entry which is preliminary data.</text>
</comment>
<feature type="region of interest" description="Disordered" evidence="1">
    <location>
        <begin position="175"/>
        <end position="194"/>
    </location>
</feature>
<proteinExistence type="predicted"/>
<dbReference type="AlphaFoldDB" id="A0A421D190"/>
<dbReference type="Proteomes" id="UP000215289">
    <property type="component" value="Unassembled WGS sequence"/>
</dbReference>
<dbReference type="STRING" id="1245748.A0A421D190"/>
<accession>A0A421D190</accession>
<evidence type="ECO:0000313" key="3">
    <source>
        <dbReference type="Proteomes" id="UP000215289"/>
    </source>
</evidence>
<organism evidence="2 3">
    <name type="scientific">Aspergillus turcosus</name>
    <dbReference type="NCBI Taxonomy" id="1245748"/>
    <lineage>
        <taxon>Eukaryota</taxon>
        <taxon>Fungi</taxon>
        <taxon>Dikarya</taxon>
        <taxon>Ascomycota</taxon>
        <taxon>Pezizomycotina</taxon>
        <taxon>Eurotiomycetes</taxon>
        <taxon>Eurotiomycetidae</taxon>
        <taxon>Eurotiales</taxon>
        <taxon>Aspergillaceae</taxon>
        <taxon>Aspergillus</taxon>
        <taxon>Aspergillus subgen. Fumigati</taxon>
    </lineage>
</organism>
<reference evidence="2 3" key="1">
    <citation type="submission" date="2018-08" db="EMBL/GenBank/DDBJ databases">
        <title>Draft genome sequences of two Aspergillus turcosus clinical strains isolated from bronchoalveolar lavage fluid: one azole-susceptible and the other azole-resistant.</title>
        <authorList>
            <person name="Parent-Michaud M."/>
            <person name="Dufresne P.J."/>
            <person name="Fournier E."/>
            <person name="Martineau C."/>
            <person name="Moreira S."/>
            <person name="Perkins V."/>
            <person name="De Repentigny L."/>
            <person name="Dufresne S.F."/>
        </authorList>
    </citation>
    <scope>NUCLEOTIDE SEQUENCE [LARGE SCALE GENOMIC DNA]</scope>
    <source>
        <strain evidence="2">HMR AF 1038</strain>
    </source>
</reference>
<evidence type="ECO:0000256" key="1">
    <source>
        <dbReference type="SAM" id="MobiDB-lite"/>
    </source>
</evidence>